<dbReference type="OrthoDB" id="1706066at2759"/>
<dbReference type="GO" id="GO:0005829">
    <property type="term" value="C:cytosol"/>
    <property type="evidence" value="ECO:0007669"/>
    <property type="project" value="EnsemblFungi"/>
</dbReference>
<evidence type="ECO:0000259" key="7">
    <source>
        <dbReference type="Pfam" id="PF00501"/>
    </source>
</evidence>
<dbReference type="RefSeq" id="XP_003956029.1">
    <property type="nucleotide sequence ID" value="XM_003955980.1"/>
</dbReference>
<dbReference type="HOGENOM" id="CLU_000022_3_6_1"/>
<dbReference type="InterPro" id="IPR045851">
    <property type="entry name" value="AMP-bd_C_sf"/>
</dbReference>
<keyword evidence="5 6" id="KW-0067">ATP-binding</keyword>
<dbReference type="FunFam" id="3.40.50.12780:FF:000001">
    <property type="entry name" value="Acetyl-coenzyme A synthetase"/>
    <property type="match status" value="1"/>
</dbReference>
<dbReference type="Gene3D" id="3.30.300.30">
    <property type="match status" value="1"/>
</dbReference>
<dbReference type="InterPro" id="IPR020845">
    <property type="entry name" value="AMP-binding_CS"/>
</dbReference>
<dbReference type="EMBL" id="HE650822">
    <property type="protein sequence ID" value="CCF56894.1"/>
    <property type="molecule type" value="Genomic_DNA"/>
</dbReference>
<dbReference type="KEGG" id="kaf:KAFR_0B05980"/>
<evidence type="ECO:0000313" key="11">
    <source>
        <dbReference type="Proteomes" id="UP000005220"/>
    </source>
</evidence>
<dbReference type="SUPFAM" id="SSF56801">
    <property type="entry name" value="Acetyl-CoA synthetase-like"/>
    <property type="match status" value="1"/>
</dbReference>
<dbReference type="PANTHER" id="PTHR24095:SF245">
    <property type="entry name" value="ACETYL-COENZYME A SYNTHETASE 2"/>
    <property type="match status" value="1"/>
</dbReference>
<evidence type="ECO:0000256" key="1">
    <source>
        <dbReference type="ARBA" id="ARBA00000131"/>
    </source>
</evidence>
<reference evidence="10 11" key="1">
    <citation type="journal article" date="2011" name="Proc. Natl. Acad. Sci. U.S.A.">
        <title>Evolutionary erosion of yeast sex chromosomes by mating-type switching accidents.</title>
        <authorList>
            <person name="Gordon J.L."/>
            <person name="Armisen D."/>
            <person name="Proux-Wera E."/>
            <person name="Oheigeartaigh S.S."/>
            <person name="Byrne K.P."/>
            <person name="Wolfe K.H."/>
        </authorList>
    </citation>
    <scope>NUCLEOTIDE SEQUENCE [LARGE SCALE GENOMIC DNA]</scope>
    <source>
        <strain evidence="11">ATCC 22294 / BCRC 22015 / CBS 2517 / CECT 1963 / NBRC 1671 / NRRL Y-8276</strain>
    </source>
</reference>
<organism evidence="10 11">
    <name type="scientific">Kazachstania africana (strain ATCC 22294 / BCRC 22015 / CBS 2517 / CECT 1963 / NBRC 1671 / NRRL Y-8276)</name>
    <name type="common">Yeast</name>
    <name type="synonym">Kluyveromyces africanus</name>
    <dbReference type="NCBI Taxonomy" id="1071382"/>
    <lineage>
        <taxon>Eukaryota</taxon>
        <taxon>Fungi</taxon>
        <taxon>Dikarya</taxon>
        <taxon>Ascomycota</taxon>
        <taxon>Saccharomycotina</taxon>
        <taxon>Saccharomycetes</taxon>
        <taxon>Saccharomycetales</taxon>
        <taxon>Saccharomycetaceae</taxon>
        <taxon>Kazachstania</taxon>
    </lineage>
</organism>
<dbReference type="FunCoup" id="H2AR94">
    <property type="interactions" value="829"/>
</dbReference>
<dbReference type="Pfam" id="PF16177">
    <property type="entry name" value="ACAS_N"/>
    <property type="match status" value="1"/>
</dbReference>
<feature type="domain" description="AMP-dependent synthetase/ligase" evidence="7">
    <location>
        <begin position="100"/>
        <end position="492"/>
    </location>
</feature>
<keyword evidence="11" id="KW-1185">Reference proteome</keyword>
<proteinExistence type="inferred from homology"/>
<protein>
    <recommendedName>
        <fullName evidence="6">Acetyl-coenzyme A synthetase</fullName>
        <ecNumber evidence="6">6.2.1.1</ecNumber>
    </recommendedName>
</protein>
<dbReference type="STRING" id="1071382.H2AR94"/>
<dbReference type="Proteomes" id="UP000005220">
    <property type="component" value="Chromosome 2"/>
</dbReference>
<dbReference type="PANTHER" id="PTHR24095">
    <property type="entry name" value="ACETYL-COENZYME A SYNTHETASE"/>
    <property type="match status" value="1"/>
</dbReference>
<dbReference type="GO" id="GO:0016880">
    <property type="term" value="F:acid-ammonia (or amide) ligase activity"/>
    <property type="evidence" value="ECO:0007669"/>
    <property type="project" value="EnsemblFungi"/>
</dbReference>
<evidence type="ECO:0000256" key="5">
    <source>
        <dbReference type="ARBA" id="ARBA00022840"/>
    </source>
</evidence>
<dbReference type="GO" id="GO:0005524">
    <property type="term" value="F:ATP binding"/>
    <property type="evidence" value="ECO:0007669"/>
    <property type="project" value="UniProtKB-UniRule"/>
</dbReference>
<dbReference type="GO" id="GO:0005730">
    <property type="term" value="C:nucleolus"/>
    <property type="evidence" value="ECO:0007669"/>
    <property type="project" value="EnsemblFungi"/>
</dbReference>
<dbReference type="GO" id="GO:0016208">
    <property type="term" value="F:AMP binding"/>
    <property type="evidence" value="ECO:0007669"/>
    <property type="project" value="InterPro"/>
</dbReference>
<name>H2AR94_KAZAF</name>
<dbReference type="Pfam" id="PF13193">
    <property type="entry name" value="AMP-binding_C"/>
    <property type="match status" value="1"/>
</dbReference>
<evidence type="ECO:0000256" key="6">
    <source>
        <dbReference type="RuleBase" id="RU361147"/>
    </source>
</evidence>
<evidence type="ECO:0000259" key="9">
    <source>
        <dbReference type="Pfam" id="PF16177"/>
    </source>
</evidence>
<dbReference type="InterPro" id="IPR042099">
    <property type="entry name" value="ANL_N_sf"/>
</dbReference>
<dbReference type="InParanoid" id="H2AR94"/>
<dbReference type="InterPro" id="IPR032387">
    <property type="entry name" value="ACAS_N"/>
</dbReference>
<feature type="domain" description="AMP-binding enzyme C-terminal" evidence="8">
    <location>
        <begin position="549"/>
        <end position="633"/>
    </location>
</feature>
<comment type="catalytic activity">
    <reaction evidence="1 6">
        <text>acetate + ATP + CoA = acetyl-CoA + AMP + diphosphate</text>
        <dbReference type="Rhea" id="RHEA:23176"/>
        <dbReference type="ChEBI" id="CHEBI:30089"/>
        <dbReference type="ChEBI" id="CHEBI:30616"/>
        <dbReference type="ChEBI" id="CHEBI:33019"/>
        <dbReference type="ChEBI" id="CHEBI:57287"/>
        <dbReference type="ChEBI" id="CHEBI:57288"/>
        <dbReference type="ChEBI" id="CHEBI:456215"/>
        <dbReference type="EC" id="6.2.1.1"/>
    </reaction>
</comment>
<feature type="domain" description="Acetyl-coenzyme A synthetase N-terminal" evidence="9">
    <location>
        <begin position="42"/>
        <end position="98"/>
    </location>
</feature>
<dbReference type="InterPro" id="IPR000873">
    <property type="entry name" value="AMP-dep_synth/lig_dom"/>
</dbReference>
<sequence>MTTENIEHKIVHEARNAPVHGAPKHFFNSQPGPSYIKDMAQYKKMYQQSIEDPEAFFGKMATDYLYWDKPFSKVKYGSLENADVAWFLNGELNASYNCVDRHAFANPDKPALIYEADSERENRIITFGELLTQVCKVAGVLKSWGVKKGDTVAIYMPMIPEAIVAMLACVRLGAIHSVIFAGFSSGSLKDRIVDAGCKVLITCDEGRRGGKTIHTKKLVDEGLNGVDSVSHILVFKRTASPNIPMKAGRDFWWHEECEKQRSYLPPTPCNAEDPLFLLYTSGSTGSPKGIVHTTGGYLLGAALTTRYVFDIHPEDVLFTAGDVGWITGHTYALYGPLVLGTASIIFESTPGYPDYGRYWRIIERYRATHFYVAPTALRVIKRLGEAEIAKYDISSLRVLGSVGEPISPDLWEWYNEKIGQNNCVICDTMWQTESGSHLIAPLAGATPTKPGSATLPFFGVHAAIIDPVTGIELKENDVEGVLAIKSSWPSMARSIWNNHAHYINTYMKPYPGFYFTGDGAGRDHDGYYWIRGRVDDVVNVSGHRLSTAEIEASLVNNDCVSEAAVVGIHDELTGQAVIAFVQLKKQLPIEEEGASPDDLRRELILQVRGEIGPFAAPKTIILVRDLPKTRSGKIMRRILRKVASNEADQLGDLSTLANQDVVPAIIDAVNIQFFNAKKK</sequence>
<evidence type="ECO:0000256" key="4">
    <source>
        <dbReference type="ARBA" id="ARBA00022741"/>
    </source>
</evidence>
<dbReference type="InterPro" id="IPR011904">
    <property type="entry name" value="Ac_CoA_lig"/>
</dbReference>
<dbReference type="Gene3D" id="3.40.50.12780">
    <property type="entry name" value="N-terminal domain of ligase-like"/>
    <property type="match status" value="1"/>
</dbReference>
<evidence type="ECO:0000256" key="2">
    <source>
        <dbReference type="ARBA" id="ARBA00006432"/>
    </source>
</evidence>
<dbReference type="EC" id="6.2.1.1" evidence="6"/>
<dbReference type="InterPro" id="IPR025110">
    <property type="entry name" value="AMP-bd_C"/>
</dbReference>
<dbReference type="NCBIfam" id="NF001208">
    <property type="entry name" value="PRK00174.1"/>
    <property type="match status" value="1"/>
</dbReference>
<accession>H2AR94</accession>
<gene>
    <name evidence="10" type="primary">KAFR0B05980</name>
    <name evidence="10" type="ORF">KAFR_0B05980</name>
</gene>
<dbReference type="eggNOG" id="KOG1175">
    <property type="taxonomic scope" value="Eukaryota"/>
</dbReference>
<keyword evidence="4 6" id="KW-0547">Nucleotide-binding</keyword>
<evidence type="ECO:0000259" key="8">
    <source>
        <dbReference type="Pfam" id="PF13193"/>
    </source>
</evidence>
<dbReference type="AlphaFoldDB" id="H2AR94"/>
<dbReference type="NCBIfam" id="TIGR02188">
    <property type="entry name" value="Ac_CoA_lig_AcsA"/>
    <property type="match status" value="1"/>
</dbReference>
<dbReference type="GO" id="GO:0019427">
    <property type="term" value="P:acetyl-CoA biosynthetic process from acetate"/>
    <property type="evidence" value="ECO:0007669"/>
    <property type="project" value="InterPro"/>
</dbReference>
<comment type="similarity">
    <text evidence="2 6">Belongs to the ATP-dependent AMP-binding enzyme family.</text>
</comment>
<evidence type="ECO:0000313" key="10">
    <source>
        <dbReference type="EMBL" id="CCF56894.1"/>
    </source>
</evidence>
<keyword evidence="3 6" id="KW-0436">Ligase</keyword>
<dbReference type="GeneID" id="13884776"/>
<dbReference type="Pfam" id="PF00501">
    <property type="entry name" value="AMP-binding"/>
    <property type="match status" value="1"/>
</dbReference>
<dbReference type="CDD" id="cd05966">
    <property type="entry name" value="ACS"/>
    <property type="match status" value="1"/>
</dbReference>
<dbReference type="PROSITE" id="PS00455">
    <property type="entry name" value="AMP_BINDING"/>
    <property type="match status" value="1"/>
</dbReference>
<dbReference type="GO" id="GO:0003987">
    <property type="term" value="F:acetate-CoA ligase activity"/>
    <property type="evidence" value="ECO:0007669"/>
    <property type="project" value="UniProtKB-UniRule"/>
</dbReference>
<evidence type="ECO:0000256" key="3">
    <source>
        <dbReference type="ARBA" id="ARBA00022598"/>
    </source>
</evidence>